<sequence>MFLPSWKLPITFCQNWKILKLLKDADLPNQNLFEIGHSYWIFQWKLPVACIACVEKLENKESQKCQNNNNFEEASVKSYSSISKLSTRNHHSKKKKNSIEGDLIRKLSKKEIPKFEHLLLRIDEKLINDQIGDISRILIWDASDISNERERLIEVTPKRFKKSAASSIRISRNCISSLLYAQCQLAISAIFKESSALKITSKGAYSELDAVALKIFGICVNAASVERMWSSMGFLHTVCHNRLMRKGIEIEDPEVEYSEIPEDIENVEDNTNIVNSEYLVARMEEEEASRENSNSNLEGVLLSEYTHPAIDKRARWELRVHL</sequence>
<comment type="caution">
    <text evidence="1">The sequence shown here is derived from an EMBL/GenBank/DDBJ whole genome shotgun (WGS) entry which is preliminary data.</text>
</comment>
<evidence type="ECO:0000313" key="1">
    <source>
        <dbReference type="EMBL" id="PKC64116.1"/>
    </source>
</evidence>
<dbReference type="VEuPathDB" id="FungiDB:FUN_016870"/>
<dbReference type="Proteomes" id="UP000232688">
    <property type="component" value="Unassembled WGS sequence"/>
</dbReference>
<organism evidence="1 2">
    <name type="scientific">Rhizophagus irregularis</name>
    <dbReference type="NCBI Taxonomy" id="588596"/>
    <lineage>
        <taxon>Eukaryota</taxon>
        <taxon>Fungi</taxon>
        <taxon>Fungi incertae sedis</taxon>
        <taxon>Mucoromycota</taxon>
        <taxon>Glomeromycotina</taxon>
        <taxon>Glomeromycetes</taxon>
        <taxon>Glomerales</taxon>
        <taxon>Glomeraceae</taxon>
        <taxon>Rhizophagus</taxon>
    </lineage>
</organism>
<evidence type="ECO:0008006" key="3">
    <source>
        <dbReference type="Google" id="ProtNLM"/>
    </source>
</evidence>
<proteinExistence type="predicted"/>
<dbReference type="AlphaFoldDB" id="A0A2N0RLD4"/>
<dbReference type="EMBL" id="LLXH01000668">
    <property type="protein sequence ID" value="PKC64116.1"/>
    <property type="molecule type" value="Genomic_DNA"/>
</dbReference>
<protein>
    <recommendedName>
        <fullName evidence="3">HAT C-terminal dimerisation domain-containing protein</fullName>
    </recommendedName>
</protein>
<name>A0A2N0RLD4_9GLOM</name>
<dbReference type="VEuPathDB" id="FungiDB:RhiirFUN_017738"/>
<evidence type="ECO:0000313" key="2">
    <source>
        <dbReference type="Proteomes" id="UP000232688"/>
    </source>
</evidence>
<reference evidence="1 2" key="2">
    <citation type="submission" date="2017-10" db="EMBL/GenBank/DDBJ databases">
        <title>Genome analyses suggest a sexual origin of heterokaryosis in a supposedly ancient asexual fungus.</title>
        <authorList>
            <person name="Corradi N."/>
            <person name="Sedzielewska K."/>
            <person name="Noel J."/>
            <person name="Charron P."/>
            <person name="Farinelli L."/>
            <person name="Marton T."/>
            <person name="Kruger M."/>
            <person name="Pelin A."/>
            <person name="Brachmann A."/>
            <person name="Corradi N."/>
        </authorList>
    </citation>
    <scope>NUCLEOTIDE SEQUENCE [LARGE SCALE GENOMIC DNA]</scope>
    <source>
        <strain evidence="1 2">A1</strain>
    </source>
</reference>
<accession>A0A2N0RLD4</accession>
<dbReference type="VEuPathDB" id="FungiDB:RhiirA1_537266"/>
<reference evidence="1 2" key="1">
    <citation type="submission" date="2017-10" db="EMBL/GenBank/DDBJ databases">
        <title>Extensive intraspecific genome diversity in a model arbuscular mycorrhizal fungus.</title>
        <authorList>
            <person name="Chen E.C.H."/>
            <person name="Morin E."/>
            <person name="Baudet D."/>
            <person name="Noel J."/>
            <person name="Ndikumana S."/>
            <person name="Charron P."/>
            <person name="St-Onge C."/>
            <person name="Giorgi J."/>
            <person name="Grigoriev I.V."/>
            <person name="Roux C."/>
            <person name="Martin F.M."/>
            <person name="Corradi N."/>
        </authorList>
    </citation>
    <scope>NUCLEOTIDE SEQUENCE [LARGE SCALE GENOMIC DNA]</scope>
    <source>
        <strain evidence="1 2">A1</strain>
    </source>
</reference>
<gene>
    <name evidence="1" type="ORF">RhiirA1_537266</name>
</gene>